<dbReference type="AlphaFoldDB" id="A0A1N6LX21"/>
<evidence type="ECO:0000313" key="2">
    <source>
        <dbReference type="Proteomes" id="UP000002899"/>
    </source>
</evidence>
<evidence type="ECO:0000313" key="1">
    <source>
        <dbReference type="EMBL" id="SIO73415.1"/>
    </source>
</evidence>
<accession>A0A1N6LX21</accession>
<dbReference type="KEGG" id="bmic:BMR1_01G02780"/>
<dbReference type="Proteomes" id="UP000002899">
    <property type="component" value="Chromosome I"/>
</dbReference>
<dbReference type="VEuPathDB" id="PiroplasmaDB:BMR1_01G02780"/>
<reference evidence="1 2" key="2">
    <citation type="journal article" date="2013" name="PLoS ONE">
        <title>Whole genome mapping and re-organization of the nuclear and mitochondrial genomes of Babesia microti isolates.</title>
        <authorList>
            <person name="Cornillot E."/>
            <person name="Dassouli A."/>
            <person name="Garg A."/>
            <person name="Pachikara N."/>
            <person name="Randazzo S."/>
            <person name="Depoix D."/>
            <person name="Carcy B."/>
            <person name="Delbecq S."/>
            <person name="Frutos R."/>
            <person name="Silva J.C."/>
            <person name="Sutton R."/>
            <person name="Krause P.J."/>
            <person name="Mamoun C.B."/>
        </authorList>
    </citation>
    <scope>NUCLEOTIDE SEQUENCE [LARGE SCALE GENOMIC DNA]</scope>
    <source>
        <strain evidence="1 2">RI</strain>
    </source>
</reference>
<reference evidence="1 2" key="1">
    <citation type="journal article" date="2012" name="Nucleic Acids Res.">
        <title>Sequencing of the smallest Apicomplexan genome from the human pathogen Babesia microti.</title>
        <authorList>
            <person name="Cornillot E."/>
            <person name="Hadj-Kaddour K."/>
            <person name="Dassouli A."/>
            <person name="Noel B."/>
            <person name="Ranwez V."/>
            <person name="Vacherie B."/>
            <person name="Augagneur Y."/>
            <person name="Bres V."/>
            <person name="Duclos A."/>
            <person name="Randazzo S."/>
            <person name="Carcy B."/>
            <person name="Debierre-Grockiego F."/>
            <person name="Delbecq S."/>
            <person name="Moubri-Menage K."/>
            <person name="Shams-Eldin H."/>
            <person name="Usmani-Brown S."/>
            <person name="Bringaud F."/>
            <person name="Wincker P."/>
            <person name="Vivares C.P."/>
            <person name="Schwarz R.T."/>
            <person name="Schetters T.P."/>
            <person name="Krause P.J."/>
            <person name="Gorenflot A."/>
            <person name="Berry V."/>
            <person name="Barbe V."/>
            <person name="Ben Mamoun C."/>
        </authorList>
    </citation>
    <scope>NUCLEOTIDE SEQUENCE [LARGE SCALE GENOMIC DNA]</scope>
    <source>
        <strain evidence="1 2">RI</strain>
    </source>
</reference>
<sequence>MNRASLFRFTFEGASPCSATPLIASEDGHIAIVFRDCIYLVNWDNETPILIAKIKSQAYAEPIRLRQQHKNFDGNPQSIPIYRALDHTKHVIYASFTPQTITKLSGDGNNIIGTCYLVTCLDSGIVHYWLPSHKPLKPVLSMSLNDIFLQQNLSLSLRYYLEVSNNYLNGFLQVVSSNDNLLFFWITCTTQMASVDFFMDKTTEIIQRNEESVKSIETGRSRRLAAAKAMQFYTSLTITEEGDSDNYVKSAESSDSEIGLTLSGSDDISMLPNQHYKYIGKYAHCNTHLNKDNPMNILTKFDYRKPLVQEFKASNDSLQYCVLCVHCLSDGKDVTAIKLGSIVYGDENFYNNDENGKNELATCNIVLANVTGAVQLLKFTFSNNFQQVTRMYVYEQQVLLVSPATLVMKDFHQISGQKCAIVAFSSSNELFITYGQAIAGLSVEFQIIFLKIFSVMNLGCKITCKLIAVGNNGQLVQYKVAISGGSSISIVKDNPTNTSINTAIEITYLAKDNPFKVIGAVSIPGSYYITELHHVSNLFELTLGISNDLDNLNAELMEIVSNYYLGVYKPPSLILTSRFVKRFHPLVSMSLADDVSTNGNSLIEIFNYLAKLLSTTSEVDYYKGIVMAKISTIRNGDYLDKLCLVQLLSNIVYSVVTDIDIRDILLTKIDIHRRCAIIQMIEDGSLSGENVRGIVGNSFPINIILENLKTLCSDGLLIAFCFCGEVAECVPPFYDYICKKSHKFPCCSITRCGLVGSTFGVIIPTKNDNKTLSICECSYKIMYNALDYCTICRRFAIGLCVGVKGCLICGGKTVVKKLSL</sequence>
<gene>
    <name evidence="1" type="ORF">BMR1_01G02780</name>
</gene>
<protein>
    <submittedName>
        <fullName evidence="1">Uncharacterized protein</fullName>
    </submittedName>
</protein>
<organism evidence="1 2">
    <name type="scientific">Babesia microti (strain RI)</name>
    <dbReference type="NCBI Taxonomy" id="1133968"/>
    <lineage>
        <taxon>Eukaryota</taxon>
        <taxon>Sar</taxon>
        <taxon>Alveolata</taxon>
        <taxon>Apicomplexa</taxon>
        <taxon>Aconoidasida</taxon>
        <taxon>Piroplasmida</taxon>
        <taxon>Babesiidae</taxon>
        <taxon>Babesia</taxon>
    </lineage>
</organism>
<name>A0A1N6LX21_BABMR</name>
<reference evidence="1 2" key="3">
    <citation type="journal article" date="2016" name="Sci. Rep.">
        <title>Genome-wide diversity and gene expression profiling of Babesia microti isolates identify polymorphic genes that mediate host-pathogen interactions.</title>
        <authorList>
            <person name="Silva J.C."/>
            <person name="Cornillot E."/>
            <person name="McCracken C."/>
            <person name="Usmani-Brown S."/>
            <person name="Dwivedi A."/>
            <person name="Ifeonu O.O."/>
            <person name="Crabtree J."/>
            <person name="Gotia H.T."/>
            <person name="Virji A.Z."/>
            <person name="Reynes C."/>
            <person name="Colinge J."/>
            <person name="Kumar V."/>
            <person name="Lawres L."/>
            <person name="Pazzi J.E."/>
            <person name="Pablo J.V."/>
            <person name="Hung C."/>
            <person name="Brancato J."/>
            <person name="Kumari P."/>
            <person name="Orvis J."/>
            <person name="Tretina K."/>
            <person name="Chibucos M."/>
            <person name="Ott S."/>
            <person name="Sadzewicz L."/>
            <person name="Sengamalay N."/>
            <person name="Shetty A.C."/>
            <person name="Su Q."/>
            <person name="Tallon L."/>
            <person name="Fraser C.M."/>
            <person name="Frutos R."/>
            <person name="Molina D.M."/>
            <person name="Krause P.J."/>
            <person name="Ben Mamoun C."/>
        </authorList>
    </citation>
    <scope>NUCLEOTIDE SEQUENCE [LARGE SCALE GENOMIC DNA]</scope>
    <source>
        <strain evidence="1 2">RI</strain>
    </source>
</reference>
<dbReference type="EMBL" id="FO082871">
    <property type="protein sequence ID" value="SIO73415.1"/>
    <property type="molecule type" value="Genomic_DNA"/>
</dbReference>
<keyword evidence="2" id="KW-1185">Reference proteome</keyword>
<dbReference type="GeneID" id="24423628"/>
<dbReference type="RefSeq" id="XP_021337515.1">
    <property type="nucleotide sequence ID" value="XM_021482926.1"/>
</dbReference>
<proteinExistence type="predicted"/>